<reference evidence="6" key="1">
    <citation type="submission" date="2018-05" db="EMBL/GenBank/DDBJ databases">
        <authorList>
            <person name="Lanie J.A."/>
            <person name="Ng W.-L."/>
            <person name="Kazmierczak K.M."/>
            <person name="Andrzejewski T.M."/>
            <person name="Davidsen T.M."/>
            <person name="Wayne K.J."/>
            <person name="Tettelin H."/>
            <person name="Glass J.I."/>
            <person name="Rusch D."/>
            <person name="Podicherti R."/>
            <person name="Tsui H.-C.T."/>
            <person name="Winkler M.E."/>
        </authorList>
    </citation>
    <scope>NUCLEOTIDE SEQUENCE</scope>
</reference>
<dbReference type="PANTHER" id="PTHR42988">
    <property type="entry name" value="PHOSPHOHYDROLASE"/>
    <property type="match status" value="1"/>
</dbReference>
<keyword evidence="1" id="KW-0479">Metal-binding</keyword>
<dbReference type="Gene3D" id="3.60.21.40">
    <property type="entry name" value="GpdQ, catalytic alpha/beta sandwich domain"/>
    <property type="match status" value="1"/>
</dbReference>
<proteinExistence type="inferred from homology"/>
<comment type="similarity">
    <text evidence="4">Belongs to the cyclic nucleotide phosphodiesterase class-III family.</text>
</comment>
<dbReference type="EMBL" id="UINC01000337">
    <property type="protein sequence ID" value="SUZ53589.1"/>
    <property type="molecule type" value="Genomic_DNA"/>
</dbReference>
<name>A0A381NGR8_9ZZZZ</name>
<evidence type="ECO:0000256" key="3">
    <source>
        <dbReference type="ARBA" id="ARBA00023004"/>
    </source>
</evidence>
<dbReference type="AlphaFoldDB" id="A0A381NGR8"/>
<evidence type="ECO:0000256" key="4">
    <source>
        <dbReference type="ARBA" id="ARBA00025742"/>
    </source>
</evidence>
<dbReference type="InterPro" id="IPR026575">
    <property type="entry name" value="GpdQ/CpdA-like"/>
</dbReference>
<dbReference type="InterPro" id="IPR029052">
    <property type="entry name" value="Metallo-depent_PP-like"/>
</dbReference>
<feature type="domain" description="Calcineurin-like phosphoesterase" evidence="5">
    <location>
        <begin position="3"/>
        <end position="199"/>
    </location>
</feature>
<keyword evidence="3" id="KW-0408">Iron</keyword>
<evidence type="ECO:0000256" key="1">
    <source>
        <dbReference type="ARBA" id="ARBA00022723"/>
    </source>
</evidence>
<evidence type="ECO:0000256" key="2">
    <source>
        <dbReference type="ARBA" id="ARBA00022801"/>
    </source>
</evidence>
<keyword evidence="2" id="KW-0378">Hydrolase</keyword>
<protein>
    <recommendedName>
        <fullName evidence="5">Calcineurin-like phosphoesterase domain-containing protein</fullName>
    </recommendedName>
</protein>
<organism evidence="6">
    <name type="scientific">marine metagenome</name>
    <dbReference type="NCBI Taxonomy" id="408172"/>
    <lineage>
        <taxon>unclassified sequences</taxon>
        <taxon>metagenomes</taxon>
        <taxon>ecological metagenomes</taxon>
    </lineage>
</organism>
<dbReference type="PANTHER" id="PTHR42988:SF2">
    <property type="entry name" value="CYCLIC NUCLEOTIDE PHOSPHODIESTERASE CBUA0032-RELATED"/>
    <property type="match status" value="1"/>
</dbReference>
<dbReference type="CDD" id="cd07402">
    <property type="entry name" value="MPP_GpdQ"/>
    <property type="match status" value="1"/>
</dbReference>
<dbReference type="GO" id="GO:0046872">
    <property type="term" value="F:metal ion binding"/>
    <property type="evidence" value="ECO:0007669"/>
    <property type="project" value="UniProtKB-KW"/>
</dbReference>
<dbReference type="Pfam" id="PF00149">
    <property type="entry name" value="Metallophos"/>
    <property type="match status" value="1"/>
</dbReference>
<evidence type="ECO:0000259" key="5">
    <source>
        <dbReference type="Pfam" id="PF00149"/>
    </source>
</evidence>
<sequence>MILVQISDTHVDASNSLVYGRFNTNTALENAVGVINEMDPLPDLVLHTGDIASRGNVERYERFLEIVEPLQVPIALIPGNHDDRGALRQVFSGSTMLPTDGEFLQYVIDDFAVRVICCDSVIEDKTPGELCPARLNWLSDRLDEAGDQPTIVALHHPPFYSGMTGTTAKGLVRGGSQLADLLKQHTQVVRVLAGHIHRPITTSFGGTIASSGPTTCYPFGLDMGSERVLNIVHEPPAIAIHLWLEDASPSGPGLVSHVLPIGNWEAPIPLLREGKRVVS</sequence>
<accession>A0A381NGR8</accession>
<dbReference type="InterPro" id="IPR050884">
    <property type="entry name" value="CNP_phosphodiesterase-III"/>
</dbReference>
<dbReference type="Gene3D" id="3.30.750.180">
    <property type="entry name" value="GpdQ, beta-strand dimerisation domain"/>
    <property type="match status" value="1"/>
</dbReference>
<gene>
    <name evidence="6" type="ORF">METZ01_LOCUS6443</name>
</gene>
<dbReference type="SUPFAM" id="SSF56300">
    <property type="entry name" value="Metallo-dependent phosphatases"/>
    <property type="match status" value="1"/>
</dbReference>
<dbReference type="InterPro" id="IPR042281">
    <property type="entry name" value="GpdQ_beta-strand"/>
</dbReference>
<evidence type="ECO:0000313" key="6">
    <source>
        <dbReference type="EMBL" id="SUZ53589.1"/>
    </source>
</evidence>
<dbReference type="InterPro" id="IPR042283">
    <property type="entry name" value="GpdQ_catalytic"/>
</dbReference>
<dbReference type="InterPro" id="IPR004843">
    <property type="entry name" value="Calcineurin-like_PHP"/>
</dbReference>
<dbReference type="GO" id="GO:0004112">
    <property type="term" value="F:cyclic-nucleotide phosphodiesterase activity"/>
    <property type="evidence" value="ECO:0007669"/>
    <property type="project" value="InterPro"/>
</dbReference>